<dbReference type="EMBL" id="LPWG01000012">
    <property type="protein sequence ID" value="ODR98771.1"/>
    <property type="molecule type" value="Genomic_DNA"/>
</dbReference>
<protein>
    <submittedName>
        <fullName evidence="2">Uncharacterized protein</fullName>
    </submittedName>
</protein>
<dbReference type="OrthoDB" id="9810382at2"/>
<keyword evidence="1" id="KW-0472">Membrane</keyword>
<feature type="transmembrane region" description="Helical" evidence="1">
    <location>
        <begin position="336"/>
        <end position="359"/>
    </location>
</feature>
<evidence type="ECO:0000256" key="1">
    <source>
        <dbReference type="SAM" id="Phobius"/>
    </source>
</evidence>
<feature type="transmembrane region" description="Helical" evidence="1">
    <location>
        <begin position="380"/>
        <end position="401"/>
    </location>
</feature>
<dbReference type="Proteomes" id="UP000094501">
    <property type="component" value="Unassembled WGS sequence"/>
</dbReference>
<evidence type="ECO:0000313" key="3">
    <source>
        <dbReference type="Proteomes" id="UP000094501"/>
    </source>
</evidence>
<feature type="transmembrane region" description="Helical" evidence="1">
    <location>
        <begin position="233"/>
        <end position="254"/>
    </location>
</feature>
<keyword evidence="1" id="KW-0812">Transmembrane</keyword>
<feature type="transmembrane region" description="Helical" evidence="1">
    <location>
        <begin position="74"/>
        <end position="94"/>
    </location>
</feature>
<feature type="transmembrane region" description="Helical" evidence="1">
    <location>
        <begin position="31"/>
        <end position="53"/>
    </location>
</feature>
<feature type="transmembrane region" description="Helical" evidence="1">
    <location>
        <begin position="194"/>
        <end position="212"/>
    </location>
</feature>
<comment type="caution">
    <text evidence="2">The sequence shown here is derived from an EMBL/GenBank/DDBJ whole genome shotgun (WGS) entry which is preliminary data.</text>
</comment>
<proteinExistence type="predicted"/>
<accession>A0A1E3VZT8</accession>
<feature type="transmembrane region" description="Helical" evidence="1">
    <location>
        <begin position="140"/>
        <end position="164"/>
    </location>
</feature>
<dbReference type="AlphaFoldDB" id="A0A1E3VZT8"/>
<organism evidence="2 3">
    <name type="scientific">Methyloceanibacter methanicus</name>
    <dbReference type="NCBI Taxonomy" id="1774968"/>
    <lineage>
        <taxon>Bacteria</taxon>
        <taxon>Pseudomonadati</taxon>
        <taxon>Pseudomonadota</taxon>
        <taxon>Alphaproteobacteria</taxon>
        <taxon>Hyphomicrobiales</taxon>
        <taxon>Hyphomicrobiaceae</taxon>
        <taxon>Methyloceanibacter</taxon>
    </lineage>
</organism>
<dbReference type="STRING" id="1774968.AUC68_06060"/>
<feature type="transmembrane region" description="Helical" evidence="1">
    <location>
        <begin position="266"/>
        <end position="285"/>
    </location>
</feature>
<sequence>MDIGTVMNVMRDPAGIPAHPELFRILMIVTWVFHIAFVTLTLGAASLAIYAFWRRDTGPYWTRLSIAMTKVAKVGVSLLIVLGVAPLLFTQVIYDPQWYASNVLSAGWAIGFIFTLIIAYCLWFAFYFSNKEGAKRHIGIFAVIALLLFLLDGLIMHALSYQALLPGQWMDWYAPDGVVDTRGAYLHAIQWPRYFFIISLSVPAIGLYLLAYDDYLKSRPDLPEGYLGFVRPLGRKLGASGSLFALILFVWWQFDNPSDSNLIVQPGGWAVGAALLVLWFEVTFFADKLHGYLLLCGGLVVLLLLAIWREVVRATYLSAYGYSIVDQKINADWPSLALFFLTLAGVGGLVGGFYLSLLYRAGRVQGVYQADRSIAAMGTGAVAVLAVWIAVFFLYGIAIFIENTFAY</sequence>
<keyword evidence="3" id="KW-1185">Reference proteome</keyword>
<feature type="transmembrane region" description="Helical" evidence="1">
    <location>
        <begin position="106"/>
        <end position="128"/>
    </location>
</feature>
<reference evidence="2 3" key="1">
    <citation type="journal article" date="2016" name="Environ. Microbiol.">
        <title>New Methyloceanibacter diversity from North Sea sediments includes methanotroph containing solely the soluble methane monooxygenase.</title>
        <authorList>
            <person name="Vekeman B."/>
            <person name="Kerckhof F.M."/>
            <person name="Cremers G."/>
            <person name="de Vos P."/>
            <person name="Vandamme P."/>
            <person name="Boon N."/>
            <person name="Op den Camp H.J."/>
            <person name="Heylen K."/>
        </authorList>
    </citation>
    <scope>NUCLEOTIDE SEQUENCE [LARGE SCALE GENOMIC DNA]</scope>
    <source>
        <strain evidence="2 3">R-67174</strain>
    </source>
</reference>
<evidence type="ECO:0000313" key="2">
    <source>
        <dbReference type="EMBL" id="ODR98771.1"/>
    </source>
</evidence>
<name>A0A1E3VZT8_9HYPH</name>
<dbReference type="RefSeq" id="WP_069437501.1">
    <property type="nucleotide sequence ID" value="NZ_LPWG01000012.1"/>
</dbReference>
<gene>
    <name evidence="2" type="ORF">AUC68_06060</name>
</gene>
<feature type="transmembrane region" description="Helical" evidence="1">
    <location>
        <begin position="292"/>
        <end position="308"/>
    </location>
</feature>
<keyword evidence="1" id="KW-1133">Transmembrane helix</keyword>